<dbReference type="Proteomes" id="UP000499080">
    <property type="component" value="Unassembled WGS sequence"/>
</dbReference>
<evidence type="ECO:0000313" key="1">
    <source>
        <dbReference type="EMBL" id="GBM82530.1"/>
    </source>
</evidence>
<dbReference type="EMBL" id="BGPR01264995">
    <property type="protein sequence ID" value="GBM82530.1"/>
    <property type="molecule type" value="Genomic_DNA"/>
</dbReference>
<protein>
    <submittedName>
        <fullName evidence="1">Uncharacterized protein</fullName>
    </submittedName>
</protein>
<comment type="caution">
    <text evidence="1">The sequence shown here is derived from an EMBL/GenBank/DDBJ whole genome shotgun (WGS) entry which is preliminary data.</text>
</comment>
<name>A0A4Y2IY86_ARAVE</name>
<organism evidence="1 2">
    <name type="scientific">Araneus ventricosus</name>
    <name type="common">Orbweaver spider</name>
    <name type="synonym">Epeira ventricosa</name>
    <dbReference type="NCBI Taxonomy" id="182803"/>
    <lineage>
        <taxon>Eukaryota</taxon>
        <taxon>Metazoa</taxon>
        <taxon>Ecdysozoa</taxon>
        <taxon>Arthropoda</taxon>
        <taxon>Chelicerata</taxon>
        <taxon>Arachnida</taxon>
        <taxon>Araneae</taxon>
        <taxon>Araneomorphae</taxon>
        <taxon>Entelegynae</taxon>
        <taxon>Araneoidea</taxon>
        <taxon>Araneidae</taxon>
        <taxon>Araneus</taxon>
    </lineage>
</organism>
<evidence type="ECO:0000313" key="2">
    <source>
        <dbReference type="Proteomes" id="UP000499080"/>
    </source>
</evidence>
<proteinExistence type="predicted"/>
<accession>A0A4Y2IY86</accession>
<gene>
    <name evidence="1" type="ORF">AVEN_257429_1</name>
</gene>
<keyword evidence="2" id="KW-1185">Reference proteome</keyword>
<feature type="non-terminal residue" evidence="1">
    <location>
        <position position="1"/>
    </location>
</feature>
<sequence>EETNTPICNLTQNQPHDHTSVMQPLTNLPLSLVIDEDITPVIIKNLTVSKQVPITRTYGLRPRNALGFVKYN</sequence>
<dbReference type="AlphaFoldDB" id="A0A4Y2IY86"/>
<reference evidence="1 2" key="1">
    <citation type="journal article" date="2019" name="Sci. Rep.">
        <title>Orb-weaving spider Araneus ventricosus genome elucidates the spidroin gene catalogue.</title>
        <authorList>
            <person name="Kono N."/>
            <person name="Nakamura H."/>
            <person name="Ohtoshi R."/>
            <person name="Moran D.A.P."/>
            <person name="Shinohara A."/>
            <person name="Yoshida Y."/>
            <person name="Fujiwara M."/>
            <person name="Mori M."/>
            <person name="Tomita M."/>
            <person name="Arakawa K."/>
        </authorList>
    </citation>
    <scope>NUCLEOTIDE SEQUENCE [LARGE SCALE GENOMIC DNA]</scope>
</reference>